<protein>
    <submittedName>
        <fullName evidence="1">Uncharacterized protein</fullName>
    </submittedName>
</protein>
<evidence type="ECO:0000313" key="2">
    <source>
        <dbReference type="Proteomes" id="UP001230649"/>
    </source>
</evidence>
<evidence type="ECO:0000313" key="1">
    <source>
        <dbReference type="EMBL" id="KAJ9102216.1"/>
    </source>
</evidence>
<reference evidence="1" key="1">
    <citation type="submission" date="2023-04" db="EMBL/GenBank/DDBJ databases">
        <title>Draft Genome sequencing of Naganishia species isolated from polar environments using Oxford Nanopore Technology.</title>
        <authorList>
            <person name="Leo P."/>
            <person name="Venkateswaran K."/>
        </authorList>
    </citation>
    <scope>NUCLEOTIDE SEQUENCE</scope>
    <source>
        <strain evidence="1">MNA-CCFEE 5262</strain>
    </source>
</reference>
<comment type="caution">
    <text evidence="1">The sequence shown here is derived from an EMBL/GenBank/DDBJ whole genome shotgun (WGS) entry which is preliminary data.</text>
</comment>
<organism evidence="1 2">
    <name type="scientific">Naganishia adeliensis</name>
    <dbReference type="NCBI Taxonomy" id="92952"/>
    <lineage>
        <taxon>Eukaryota</taxon>
        <taxon>Fungi</taxon>
        <taxon>Dikarya</taxon>
        <taxon>Basidiomycota</taxon>
        <taxon>Agaricomycotina</taxon>
        <taxon>Tremellomycetes</taxon>
        <taxon>Filobasidiales</taxon>
        <taxon>Filobasidiaceae</taxon>
        <taxon>Naganishia</taxon>
    </lineage>
</organism>
<name>A0ACC2VSV8_9TREE</name>
<dbReference type="EMBL" id="JASBWS010000065">
    <property type="protein sequence ID" value="KAJ9102216.1"/>
    <property type="molecule type" value="Genomic_DNA"/>
</dbReference>
<gene>
    <name evidence="1" type="ORF">QFC20_005045</name>
</gene>
<keyword evidence="2" id="KW-1185">Reference proteome</keyword>
<dbReference type="Proteomes" id="UP001230649">
    <property type="component" value="Unassembled WGS sequence"/>
</dbReference>
<proteinExistence type="predicted"/>
<accession>A0ACC2VSV8</accession>
<sequence>MAGSTSVMQPPSPLSNSFSQHQSVTHDQSSASEFSDPDEPEKTTIYDLPPEILDLFLENVPPSELQRTALSIQQVFPELAVSDSHIFRHVRVTSPSQLKPLWQRLREDKYEGEGRLIRAVRSFTMATFRGDADIMNNILRLIPDIEAMIINMGTNFAPEHLVEAFENPRPKIQRIELRFRPYVDKASYYQFLKGSYFDTAIETMIRTWPPTPTFTRLSIVQDIPPRFSVPHLAKSLMNRLKLDDAKDSTGISSTVTTDVSGNPSTVASTLTSADASEEELIEEEFEDTTPVEPRGYTGHGPFPFLSDKLDGAKPRTFAQPLVFHDIRCIQRLAVSDAAKYISHLRLRAPGKDIAKVLSETGEGKLARMHFPQLRFLDLSTTNLRHDGWFGMLVKRYDKLEHLVLDRTNIFGFQGKDAGAELCAELGKGIVMAGLARSKEREREIASWDLLQRRRAAERERARMREMTSRPAATIREDEEGGSDASDEDEARPAVAQATPSTSPVYMAPLVINPNRRRNVRSAAHSTFSIRETSRRNRGTGGPTENDDDLVIAPPNTLALVLPPLPTLKTLNLGGEGGNNMSPQRAAEWDRKLHLGWKDGLDKVYDWAQRVGEKYERAVKAARQWETQESGEAGSSRSGSSRGGKHGSGSKKPPVTSSSTNKAKTKPPLDVRLYRYPTAEESKLNIVFPDDDPVTGLIPVNPTEEDWRLAYTSAIADTESWCAAIDAGENLDELYRREGKNTVLLCTVPDCEGPMRKSEDGKREDGRSGMSLVNGKIVLKGHMQHREGCGHLVQRQTFGGDAL</sequence>